<sequence>MQKEYSCHIFKSIFLKIFLSFFCVVVYRIAMY</sequence>
<keyword evidence="1" id="KW-0472">Membrane</keyword>
<keyword evidence="1" id="KW-0812">Transmembrane</keyword>
<dbReference type="EMBL" id="GBXM01091151">
    <property type="protein sequence ID" value="JAH17426.1"/>
    <property type="molecule type" value="Transcribed_RNA"/>
</dbReference>
<keyword evidence="1" id="KW-1133">Transmembrane helix</keyword>
<dbReference type="AlphaFoldDB" id="A0A0E9QKL5"/>
<evidence type="ECO:0000256" key="1">
    <source>
        <dbReference type="SAM" id="Phobius"/>
    </source>
</evidence>
<accession>A0A0E9QKL5</accession>
<protein>
    <submittedName>
        <fullName evidence="2">Uncharacterized protein</fullName>
    </submittedName>
</protein>
<reference evidence="2" key="1">
    <citation type="submission" date="2014-11" db="EMBL/GenBank/DDBJ databases">
        <authorList>
            <person name="Amaro Gonzalez C."/>
        </authorList>
    </citation>
    <scope>NUCLEOTIDE SEQUENCE</scope>
</reference>
<proteinExistence type="predicted"/>
<organism evidence="2">
    <name type="scientific">Anguilla anguilla</name>
    <name type="common">European freshwater eel</name>
    <name type="synonym">Muraena anguilla</name>
    <dbReference type="NCBI Taxonomy" id="7936"/>
    <lineage>
        <taxon>Eukaryota</taxon>
        <taxon>Metazoa</taxon>
        <taxon>Chordata</taxon>
        <taxon>Craniata</taxon>
        <taxon>Vertebrata</taxon>
        <taxon>Euteleostomi</taxon>
        <taxon>Actinopterygii</taxon>
        <taxon>Neopterygii</taxon>
        <taxon>Teleostei</taxon>
        <taxon>Anguilliformes</taxon>
        <taxon>Anguillidae</taxon>
        <taxon>Anguilla</taxon>
    </lineage>
</organism>
<reference evidence="2" key="2">
    <citation type="journal article" date="2015" name="Fish Shellfish Immunol.">
        <title>Early steps in the European eel (Anguilla anguilla)-Vibrio vulnificus interaction in the gills: Role of the RtxA13 toxin.</title>
        <authorList>
            <person name="Callol A."/>
            <person name="Pajuelo D."/>
            <person name="Ebbesson L."/>
            <person name="Teles M."/>
            <person name="MacKenzie S."/>
            <person name="Amaro C."/>
        </authorList>
    </citation>
    <scope>NUCLEOTIDE SEQUENCE</scope>
</reference>
<name>A0A0E9QKL5_ANGAN</name>
<feature type="transmembrane region" description="Helical" evidence="1">
    <location>
        <begin position="12"/>
        <end position="30"/>
    </location>
</feature>
<evidence type="ECO:0000313" key="2">
    <source>
        <dbReference type="EMBL" id="JAH17426.1"/>
    </source>
</evidence>